<accession>A0A0A9HIJ0</accession>
<dbReference type="EMBL" id="GBRH01163230">
    <property type="protein sequence ID" value="JAE34666.1"/>
    <property type="molecule type" value="Transcribed_RNA"/>
</dbReference>
<protein>
    <submittedName>
        <fullName evidence="1">Uncharacterized protein</fullName>
    </submittedName>
</protein>
<name>A0A0A9HIJ0_ARUDO</name>
<organism evidence="1">
    <name type="scientific">Arundo donax</name>
    <name type="common">Giant reed</name>
    <name type="synonym">Donax arundinaceus</name>
    <dbReference type="NCBI Taxonomy" id="35708"/>
    <lineage>
        <taxon>Eukaryota</taxon>
        <taxon>Viridiplantae</taxon>
        <taxon>Streptophyta</taxon>
        <taxon>Embryophyta</taxon>
        <taxon>Tracheophyta</taxon>
        <taxon>Spermatophyta</taxon>
        <taxon>Magnoliopsida</taxon>
        <taxon>Liliopsida</taxon>
        <taxon>Poales</taxon>
        <taxon>Poaceae</taxon>
        <taxon>PACMAD clade</taxon>
        <taxon>Arundinoideae</taxon>
        <taxon>Arundineae</taxon>
        <taxon>Arundo</taxon>
    </lineage>
</organism>
<evidence type="ECO:0000313" key="1">
    <source>
        <dbReference type="EMBL" id="JAE34666.1"/>
    </source>
</evidence>
<proteinExistence type="predicted"/>
<reference evidence="1" key="1">
    <citation type="submission" date="2014-09" db="EMBL/GenBank/DDBJ databases">
        <authorList>
            <person name="Magalhaes I.L.F."/>
            <person name="Oliveira U."/>
            <person name="Santos F.R."/>
            <person name="Vidigal T.H.D.A."/>
            <person name="Brescovit A.D."/>
            <person name="Santos A.J."/>
        </authorList>
    </citation>
    <scope>NUCLEOTIDE SEQUENCE</scope>
    <source>
        <tissue evidence="1">Shoot tissue taken approximately 20 cm above the soil surface</tissue>
    </source>
</reference>
<sequence>MSHQCKLQARRICYGIMTNSSNIQNLASTLIEMTK</sequence>
<reference evidence="1" key="2">
    <citation type="journal article" date="2015" name="Data Brief">
        <title>Shoot transcriptome of the giant reed, Arundo donax.</title>
        <authorList>
            <person name="Barrero R.A."/>
            <person name="Guerrero F.D."/>
            <person name="Moolhuijzen P."/>
            <person name="Goolsby J.A."/>
            <person name="Tidwell J."/>
            <person name="Bellgard S.E."/>
            <person name="Bellgard M.I."/>
        </authorList>
    </citation>
    <scope>NUCLEOTIDE SEQUENCE</scope>
    <source>
        <tissue evidence="1">Shoot tissue taken approximately 20 cm above the soil surface</tissue>
    </source>
</reference>
<dbReference type="AlphaFoldDB" id="A0A0A9HIJ0"/>